<accession>A0A395J818</accession>
<reference evidence="1 2" key="1">
    <citation type="submission" date="2018-06" db="EMBL/GenBank/DDBJ databases">
        <title>Genome Sequence of the Brown Rot Fungal Pathogen Monilinia fructigena.</title>
        <authorList>
            <person name="Landi L."/>
            <person name="De Miccolis Angelini R.M."/>
            <person name="Pollastro S."/>
            <person name="Abate D."/>
            <person name="Faretra F."/>
            <person name="Romanazzi G."/>
        </authorList>
    </citation>
    <scope>NUCLEOTIDE SEQUENCE [LARGE SCALE GENOMIC DNA]</scope>
    <source>
        <strain evidence="1 2">Mfrg269</strain>
    </source>
</reference>
<proteinExistence type="predicted"/>
<organism evidence="1 2">
    <name type="scientific">Monilinia fructigena</name>
    <dbReference type="NCBI Taxonomy" id="38457"/>
    <lineage>
        <taxon>Eukaryota</taxon>
        <taxon>Fungi</taxon>
        <taxon>Dikarya</taxon>
        <taxon>Ascomycota</taxon>
        <taxon>Pezizomycotina</taxon>
        <taxon>Leotiomycetes</taxon>
        <taxon>Helotiales</taxon>
        <taxon>Sclerotiniaceae</taxon>
        <taxon>Monilinia</taxon>
    </lineage>
</organism>
<evidence type="ECO:0000313" key="1">
    <source>
        <dbReference type="EMBL" id="RAL68632.1"/>
    </source>
</evidence>
<dbReference type="AlphaFoldDB" id="A0A395J818"/>
<evidence type="ECO:0000313" key="2">
    <source>
        <dbReference type="Proteomes" id="UP000249056"/>
    </source>
</evidence>
<keyword evidence="2" id="KW-1185">Reference proteome</keyword>
<dbReference type="Proteomes" id="UP000249056">
    <property type="component" value="Unassembled WGS sequence"/>
</dbReference>
<gene>
    <name evidence="1" type="ORF">DID88_007345</name>
</gene>
<dbReference type="EMBL" id="QKRW01000001">
    <property type="protein sequence ID" value="RAL68632.1"/>
    <property type="molecule type" value="Genomic_DNA"/>
</dbReference>
<protein>
    <submittedName>
        <fullName evidence="1">Uncharacterized protein</fullName>
    </submittedName>
</protein>
<comment type="caution">
    <text evidence="1">The sequence shown here is derived from an EMBL/GenBank/DDBJ whole genome shotgun (WGS) entry which is preliminary data.</text>
</comment>
<name>A0A395J818_9HELO</name>
<sequence>MNESGGICIYQSCHLCNLPTILNLIHARFDIIQSILTHFFIIIIRVSRSFPCIPKYVFTQGFHISILKRQPNARALEQPFNPHQKVRLYDE</sequence>